<comment type="caution">
    <text evidence="1">The sequence shown here is derived from an EMBL/GenBank/DDBJ whole genome shotgun (WGS) entry which is preliminary data.</text>
</comment>
<proteinExistence type="predicted"/>
<organism evidence="1 2">
    <name type="scientific">Sedimentitalea todarodis</name>
    <dbReference type="NCBI Taxonomy" id="1631240"/>
    <lineage>
        <taxon>Bacteria</taxon>
        <taxon>Pseudomonadati</taxon>
        <taxon>Pseudomonadota</taxon>
        <taxon>Alphaproteobacteria</taxon>
        <taxon>Rhodobacterales</taxon>
        <taxon>Paracoccaceae</taxon>
        <taxon>Sedimentitalea</taxon>
    </lineage>
</organism>
<gene>
    <name evidence="1" type="ORF">QO231_16865</name>
</gene>
<sequence length="68" mass="7823">QTRFFCPFFPAITYLKMSTIDGGHYHPLHHAGRAVRPGRIRISDMPVSRLHELLPWEWDGATQHVKAA</sequence>
<dbReference type="RefSeq" id="WP_316779018.1">
    <property type="nucleotide sequence ID" value="NZ_JASMWN010000015.1"/>
</dbReference>
<dbReference type="Proteomes" id="UP001255416">
    <property type="component" value="Unassembled WGS sequence"/>
</dbReference>
<protein>
    <submittedName>
        <fullName evidence="1">Uncharacterized protein</fullName>
    </submittedName>
</protein>
<evidence type="ECO:0000313" key="1">
    <source>
        <dbReference type="EMBL" id="MDU9005507.1"/>
    </source>
</evidence>
<reference evidence="2" key="1">
    <citation type="submission" date="2023-05" db="EMBL/GenBank/DDBJ databases">
        <title>Sedimentitalea sp. nov. JM2-8.</title>
        <authorList>
            <person name="Huang J."/>
        </authorList>
    </citation>
    <scope>NUCLEOTIDE SEQUENCE [LARGE SCALE GENOMIC DNA]</scope>
    <source>
        <strain evidence="2">KHS03</strain>
    </source>
</reference>
<accession>A0ABU3VH45</accession>
<dbReference type="EMBL" id="JASMWN010000015">
    <property type="protein sequence ID" value="MDU9005507.1"/>
    <property type="molecule type" value="Genomic_DNA"/>
</dbReference>
<feature type="non-terminal residue" evidence="1">
    <location>
        <position position="1"/>
    </location>
</feature>
<keyword evidence="2" id="KW-1185">Reference proteome</keyword>
<name>A0ABU3VH45_9RHOB</name>
<evidence type="ECO:0000313" key="2">
    <source>
        <dbReference type="Proteomes" id="UP001255416"/>
    </source>
</evidence>